<keyword evidence="3" id="KW-1185">Reference proteome</keyword>
<feature type="region of interest" description="Disordered" evidence="1">
    <location>
        <begin position="125"/>
        <end position="150"/>
    </location>
</feature>
<reference evidence="2 3" key="1">
    <citation type="submission" date="2019-06" db="EMBL/GenBank/DDBJ databases">
        <title>Sequencing the genomes of 1000 actinobacteria strains.</title>
        <authorList>
            <person name="Klenk H.-P."/>
        </authorList>
    </citation>
    <scope>NUCLEOTIDE SEQUENCE [LARGE SCALE GENOMIC DNA]</scope>
    <source>
        <strain evidence="2 3">DSM 103495</strain>
    </source>
</reference>
<protein>
    <submittedName>
        <fullName evidence="2">Uncharacterized protein</fullName>
    </submittedName>
</protein>
<dbReference type="Proteomes" id="UP000316331">
    <property type="component" value="Unassembled WGS sequence"/>
</dbReference>
<dbReference type="AlphaFoldDB" id="A0A543FG04"/>
<gene>
    <name evidence="2" type="ORF">FB390_4387</name>
</gene>
<dbReference type="EMBL" id="VFPG01000001">
    <property type="protein sequence ID" value="TQM32692.1"/>
    <property type="molecule type" value="Genomic_DNA"/>
</dbReference>
<feature type="region of interest" description="Disordered" evidence="1">
    <location>
        <begin position="175"/>
        <end position="214"/>
    </location>
</feature>
<evidence type="ECO:0000313" key="2">
    <source>
        <dbReference type="EMBL" id="TQM32692.1"/>
    </source>
</evidence>
<organism evidence="2 3">
    <name type="scientific">Nocardia bhagyanarayanae</name>
    <dbReference type="NCBI Taxonomy" id="1215925"/>
    <lineage>
        <taxon>Bacteria</taxon>
        <taxon>Bacillati</taxon>
        <taxon>Actinomycetota</taxon>
        <taxon>Actinomycetes</taxon>
        <taxon>Mycobacteriales</taxon>
        <taxon>Nocardiaceae</taxon>
        <taxon>Nocardia</taxon>
    </lineage>
</organism>
<evidence type="ECO:0000313" key="3">
    <source>
        <dbReference type="Proteomes" id="UP000316331"/>
    </source>
</evidence>
<name>A0A543FG04_9NOCA</name>
<accession>A0A543FG04</accession>
<feature type="compositionally biased region" description="Basic and acidic residues" evidence="1">
    <location>
        <begin position="184"/>
        <end position="202"/>
    </location>
</feature>
<evidence type="ECO:0000256" key="1">
    <source>
        <dbReference type="SAM" id="MobiDB-lite"/>
    </source>
</evidence>
<sequence length="372" mass="39719">MSARSDSSATQAFAEEVAEADVRSAFTQHLRLREIARFAESAEQAADMESASRALAKRYGTHPVWDELSGAFAVWRTNPAWAARMLAAVEAAAAGVPDAAAAMLRSLRQAAEITGRRDPVIENNGQDAARWRPPPSRSIGAATGQESGKVLDRLFGPDSTSLDMDAVEAIIATTDELLDEQDDQGDRSSGRDDPIRQVDPAKRSTPVAVEGDSRDRELAARLSALRVLRDVVAEHTRLAENWDRDPRHEQEHIGRLESLMDDVRTAKQLAAAAGASEEDLHAVYRGALTGTRWSELATHLTVAGNRLDLPSVPAGLETTAAAVPDRAPPGHSIGAAIGAALPPEANIDGWSPEPDPPMTVPDPDSLGYGADD</sequence>
<dbReference type="OrthoDB" id="4519119at2"/>
<proteinExistence type="predicted"/>
<feature type="region of interest" description="Disordered" evidence="1">
    <location>
        <begin position="324"/>
        <end position="372"/>
    </location>
</feature>
<comment type="caution">
    <text evidence="2">The sequence shown here is derived from an EMBL/GenBank/DDBJ whole genome shotgun (WGS) entry which is preliminary data.</text>
</comment>
<dbReference type="RefSeq" id="WP_141810564.1">
    <property type="nucleotide sequence ID" value="NZ_VFPG01000001.1"/>
</dbReference>